<dbReference type="Proteomes" id="UP000005519">
    <property type="component" value="Unassembled WGS sequence"/>
</dbReference>
<reference evidence="2 3" key="1">
    <citation type="submission" date="2009-10" db="EMBL/GenBank/DDBJ databases">
        <authorList>
            <person name="Muzny D."/>
            <person name="Qin X."/>
            <person name="Deng J."/>
            <person name="Jiang H."/>
            <person name="Liu Y."/>
            <person name="Qu J."/>
            <person name="Song X.-Z."/>
            <person name="Zhang L."/>
            <person name="Thornton R."/>
            <person name="Coyle M."/>
            <person name="Francisco L."/>
            <person name="Jackson L."/>
            <person name="Javaid M."/>
            <person name="Korchina V."/>
            <person name="Kovar C."/>
            <person name="Mata R."/>
            <person name="Mathew T."/>
            <person name="Ngo R."/>
            <person name="Nguyen L."/>
            <person name="Nguyen N."/>
            <person name="Okwuonu G."/>
            <person name="Ongeri F."/>
            <person name="Pham C."/>
            <person name="Simmons D."/>
            <person name="Wilczek-Boney K."/>
            <person name="Hale W."/>
            <person name="Jakkamsetti A."/>
            <person name="Pham P."/>
            <person name="Ruth R."/>
            <person name="San Lucas F."/>
            <person name="Warren J."/>
            <person name="Zhang J."/>
            <person name="Zhao Z."/>
            <person name="Zhou C."/>
            <person name="Zhu D."/>
            <person name="Lee S."/>
            <person name="Bess C."/>
            <person name="Blankenburg K."/>
            <person name="Forbes L."/>
            <person name="Fu Q."/>
            <person name="Gubbala S."/>
            <person name="Hirani K."/>
            <person name="Jayaseelan J.C."/>
            <person name="Lara F."/>
            <person name="Munidasa M."/>
            <person name="Palculict T."/>
            <person name="Patil S."/>
            <person name="Pu L.-L."/>
            <person name="Saada N."/>
            <person name="Tang L."/>
            <person name="Weissenberger G."/>
            <person name="Zhu Y."/>
            <person name="Hemphill L."/>
            <person name="Shang Y."/>
            <person name="Youmans B."/>
            <person name="Ayvaz T."/>
            <person name="Ross M."/>
            <person name="Santibanez J."/>
            <person name="Aqrawi P."/>
            <person name="Gross S."/>
            <person name="Joshi V."/>
            <person name="Fowler G."/>
            <person name="Nazareth L."/>
            <person name="Reid J."/>
            <person name="Worley K."/>
            <person name="Petrosino J."/>
            <person name="Highlander S."/>
            <person name="Gibbs R."/>
        </authorList>
    </citation>
    <scope>NUCLEOTIDE SEQUENCE [LARGE SCALE GENOMIC DNA]</scope>
    <source>
        <strain evidence="2 3">ATCC 43325</strain>
    </source>
</reference>
<dbReference type="RefSeq" id="WP_005764681.1">
    <property type="nucleotide sequence ID" value="NZ_GG704813.1"/>
</dbReference>
<evidence type="ECO:0000313" key="3">
    <source>
        <dbReference type="Proteomes" id="UP000005519"/>
    </source>
</evidence>
<dbReference type="PROSITE" id="PS51257">
    <property type="entry name" value="PROKAR_LIPOPROTEIN"/>
    <property type="match status" value="1"/>
</dbReference>
<dbReference type="STRING" id="667128.HMPREF0621_1108"/>
<feature type="chain" id="PRO_5003000634" description="DUF1425 domain-containing protein" evidence="1">
    <location>
        <begin position="23"/>
        <end position="119"/>
    </location>
</feature>
<sequence length="119" mass="13645">MKKFTALLFSITLLVGCGSNQPASLVHTHQPILNIEADANAVIEAEITTNSAWIKNKTDHNINIDYQLFWYDKLGVTQQHSFLSEQKYSLMLQANEQYTIPLTKPTAESQNYRLYIRLK</sequence>
<evidence type="ECO:0000313" key="2">
    <source>
        <dbReference type="EMBL" id="EEX50485.1"/>
    </source>
</evidence>
<gene>
    <name evidence="2" type="ORF">HMPREF0621_1108</name>
</gene>
<evidence type="ECO:0000256" key="1">
    <source>
        <dbReference type="SAM" id="SignalP"/>
    </source>
</evidence>
<dbReference type="CDD" id="cd09030">
    <property type="entry name" value="DUF1425"/>
    <property type="match status" value="1"/>
</dbReference>
<keyword evidence="3" id="KW-1185">Reference proteome</keyword>
<name>C9PQ34_9PAST</name>
<dbReference type="AlphaFoldDB" id="C9PQ34"/>
<dbReference type="OrthoDB" id="5690781at2"/>
<evidence type="ECO:0008006" key="4">
    <source>
        <dbReference type="Google" id="ProtNLM"/>
    </source>
</evidence>
<keyword evidence="1" id="KW-0732">Signal</keyword>
<feature type="signal peptide" evidence="1">
    <location>
        <begin position="1"/>
        <end position="22"/>
    </location>
</feature>
<dbReference type="Pfam" id="PF07233">
    <property type="entry name" value="DUF1425"/>
    <property type="match status" value="1"/>
</dbReference>
<dbReference type="Gene3D" id="2.60.40.3230">
    <property type="match status" value="1"/>
</dbReference>
<accession>C9PQ34</accession>
<dbReference type="HOGENOM" id="CLU_163974_0_0_6"/>
<dbReference type="InterPro" id="IPR010824">
    <property type="entry name" value="DUF1425"/>
</dbReference>
<proteinExistence type="predicted"/>
<dbReference type="EMBL" id="ACZR01000011">
    <property type="protein sequence ID" value="EEX50485.1"/>
    <property type="molecule type" value="Genomic_DNA"/>
</dbReference>
<protein>
    <recommendedName>
        <fullName evidence="4">DUF1425 domain-containing protein</fullName>
    </recommendedName>
</protein>
<dbReference type="InterPro" id="IPR038483">
    <property type="entry name" value="YcfL-like_sf"/>
</dbReference>
<comment type="caution">
    <text evidence="2">The sequence shown here is derived from an EMBL/GenBank/DDBJ whole genome shotgun (WGS) entry which is preliminary data.</text>
</comment>
<organism evidence="2 3">
    <name type="scientific">Pasteurella dagmatis ATCC 43325</name>
    <dbReference type="NCBI Taxonomy" id="667128"/>
    <lineage>
        <taxon>Bacteria</taxon>
        <taxon>Pseudomonadati</taxon>
        <taxon>Pseudomonadota</taxon>
        <taxon>Gammaproteobacteria</taxon>
        <taxon>Pasteurellales</taxon>
        <taxon>Pasteurellaceae</taxon>
        <taxon>Pasteurella</taxon>
    </lineage>
</organism>